<dbReference type="RefSeq" id="WP_073477713.1">
    <property type="nucleotide sequence ID" value="NZ_FQZU01000027.1"/>
</dbReference>
<dbReference type="InterPro" id="IPR000600">
    <property type="entry name" value="ROK"/>
</dbReference>
<keyword evidence="3" id="KW-1185">Reference proteome</keyword>
<dbReference type="Gene3D" id="3.30.420.40">
    <property type="match status" value="2"/>
</dbReference>
<dbReference type="PANTHER" id="PTHR18964:SF149">
    <property type="entry name" value="BIFUNCTIONAL UDP-N-ACETYLGLUCOSAMINE 2-EPIMERASE_N-ACETYLMANNOSAMINE KINASE"/>
    <property type="match status" value="1"/>
</dbReference>
<dbReference type="PANTHER" id="PTHR18964">
    <property type="entry name" value="ROK (REPRESSOR, ORF, KINASE) FAMILY"/>
    <property type="match status" value="1"/>
</dbReference>
<keyword evidence="2" id="KW-0418">Kinase</keyword>
<dbReference type="EMBL" id="FQZU01000027">
    <property type="protein sequence ID" value="SHK56145.1"/>
    <property type="molecule type" value="Genomic_DNA"/>
</dbReference>
<dbReference type="GO" id="GO:0016301">
    <property type="term" value="F:kinase activity"/>
    <property type="evidence" value="ECO:0007669"/>
    <property type="project" value="UniProtKB-KW"/>
</dbReference>
<evidence type="ECO:0000313" key="2">
    <source>
        <dbReference type="EMBL" id="SHK56145.1"/>
    </source>
</evidence>
<reference evidence="3" key="1">
    <citation type="submission" date="2016-11" db="EMBL/GenBank/DDBJ databases">
        <authorList>
            <person name="Varghese N."/>
            <person name="Submissions S."/>
        </authorList>
    </citation>
    <scope>NUCLEOTIDE SEQUENCE [LARGE SCALE GENOMIC DNA]</scope>
    <source>
        <strain evidence="3">DSM 16219</strain>
    </source>
</reference>
<name>A0A1M6TGN3_9BACT</name>
<accession>A0A1M6TGN3</accession>
<dbReference type="STRING" id="1121393.SAMN02745216_03674"/>
<keyword evidence="2" id="KW-0808">Transferase</keyword>
<dbReference type="OrthoDB" id="9810372at2"/>
<sequence length="407" mass="43522">MDYYLGVDVGGTKLDFSLADKTGKVVAHQRFDSPFLLISEKMEDVPAQYACDVFLDVQPRSKRVRLYLEHQEAAFLQHSGSVMNGGRIAAKGVSLCGRTWEQGGKIFILGGNTPLCFAQESGGGKGVLVWDGKAPVFAETAPYYDEGCPVRAANDGTAAATAQGVWYKAKRKIPPAKTGYFILGTGFGFGVPGFSAPLEIGHVPMGFIPNLLWQKCGCSAGRKTACAENFASGRGIQTCARKLLSIKDDSQLEELSRFFNQCNASFMDGEKLNLTELVRTSQLNGRTVSAEAVMELAGAGTDGLSMFIANLAAYAVALCAVSAAQLLGLKIIGIGEGVAIKNPWHVENIAQMVRALAKDSVMLPPDFKVELTPVKNISQYAALSLVAPPPFYSSWAGHMEADAPTSF</sequence>
<comment type="similarity">
    <text evidence="1">Belongs to the ROK (NagC/XylR) family.</text>
</comment>
<dbReference type="InterPro" id="IPR043129">
    <property type="entry name" value="ATPase_NBD"/>
</dbReference>
<protein>
    <submittedName>
        <fullName evidence="2">Glucokinase</fullName>
    </submittedName>
</protein>
<dbReference type="Pfam" id="PF00480">
    <property type="entry name" value="ROK"/>
    <property type="match status" value="1"/>
</dbReference>
<dbReference type="SUPFAM" id="SSF53067">
    <property type="entry name" value="Actin-like ATPase domain"/>
    <property type="match status" value="1"/>
</dbReference>
<organism evidence="2 3">
    <name type="scientific">Desulfatibacillum alkenivorans DSM 16219</name>
    <dbReference type="NCBI Taxonomy" id="1121393"/>
    <lineage>
        <taxon>Bacteria</taxon>
        <taxon>Pseudomonadati</taxon>
        <taxon>Thermodesulfobacteriota</taxon>
        <taxon>Desulfobacteria</taxon>
        <taxon>Desulfobacterales</taxon>
        <taxon>Desulfatibacillaceae</taxon>
        <taxon>Desulfatibacillum</taxon>
    </lineage>
</organism>
<gene>
    <name evidence="2" type="ORF">SAMN02745216_03674</name>
</gene>
<evidence type="ECO:0000313" key="3">
    <source>
        <dbReference type="Proteomes" id="UP000183994"/>
    </source>
</evidence>
<dbReference type="Proteomes" id="UP000183994">
    <property type="component" value="Unassembled WGS sequence"/>
</dbReference>
<proteinExistence type="inferred from homology"/>
<dbReference type="AlphaFoldDB" id="A0A1M6TGN3"/>
<evidence type="ECO:0000256" key="1">
    <source>
        <dbReference type="ARBA" id="ARBA00006479"/>
    </source>
</evidence>